<proteinExistence type="predicted"/>
<feature type="transmembrane region" description="Helical" evidence="1">
    <location>
        <begin position="31"/>
        <end position="50"/>
    </location>
</feature>
<keyword evidence="1" id="KW-1133">Transmembrane helix</keyword>
<keyword evidence="3" id="KW-1185">Reference proteome</keyword>
<evidence type="ECO:0000313" key="2">
    <source>
        <dbReference type="EMBL" id="KAL2714200.1"/>
    </source>
</evidence>
<protein>
    <submittedName>
        <fullName evidence="2">Uncharacterized protein</fullName>
    </submittedName>
</protein>
<gene>
    <name evidence="2" type="ORF">V1478_016757</name>
</gene>
<accession>A0ABD2A3C9</accession>
<keyword evidence="1" id="KW-0812">Transmembrane</keyword>
<reference evidence="2 3" key="1">
    <citation type="journal article" date="2024" name="Ann. Entomol. Soc. Am.">
        <title>Genomic analyses of the southern and eastern yellowjacket wasps (Hymenoptera: Vespidae) reveal evolutionary signatures of social life.</title>
        <authorList>
            <person name="Catto M.A."/>
            <person name="Caine P.B."/>
            <person name="Orr S.E."/>
            <person name="Hunt B.G."/>
            <person name="Goodisman M.A.D."/>
        </authorList>
    </citation>
    <scope>NUCLEOTIDE SEQUENCE [LARGE SCALE GENOMIC DNA]</scope>
    <source>
        <strain evidence="2">233</strain>
        <tissue evidence="2">Head and thorax</tissue>
    </source>
</reference>
<keyword evidence="1" id="KW-0472">Membrane</keyword>
<dbReference type="AlphaFoldDB" id="A0ABD2A3C9"/>
<evidence type="ECO:0000313" key="3">
    <source>
        <dbReference type="Proteomes" id="UP001607302"/>
    </source>
</evidence>
<sequence length="74" mass="9217">MSSYLRYNIYLKYLKKEKGCSQHYKVIYWDILSRIQFIIFLLNFTLLLTCRMHNFEYSNEYCYVVEKYFVSDIL</sequence>
<dbReference type="Proteomes" id="UP001607302">
    <property type="component" value="Unassembled WGS sequence"/>
</dbReference>
<name>A0ABD2A3C9_VESSQ</name>
<comment type="caution">
    <text evidence="2">The sequence shown here is derived from an EMBL/GenBank/DDBJ whole genome shotgun (WGS) entry which is preliminary data.</text>
</comment>
<organism evidence="2 3">
    <name type="scientific">Vespula squamosa</name>
    <name type="common">Southern yellow jacket</name>
    <name type="synonym">Wasp</name>
    <dbReference type="NCBI Taxonomy" id="30214"/>
    <lineage>
        <taxon>Eukaryota</taxon>
        <taxon>Metazoa</taxon>
        <taxon>Ecdysozoa</taxon>
        <taxon>Arthropoda</taxon>
        <taxon>Hexapoda</taxon>
        <taxon>Insecta</taxon>
        <taxon>Pterygota</taxon>
        <taxon>Neoptera</taxon>
        <taxon>Endopterygota</taxon>
        <taxon>Hymenoptera</taxon>
        <taxon>Apocrita</taxon>
        <taxon>Aculeata</taxon>
        <taxon>Vespoidea</taxon>
        <taxon>Vespidae</taxon>
        <taxon>Vespinae</taxon>
        <taxon>Vespula</taxon>
    </lineage>
</organism>
<evidence type="ECO:0000256" key="1">
    <source>
        <dbReference type="SAM" id="Phobius"/>
    </source>
</evidence>
<dbReference type="EMBL" id="JAUDFV010000157">
    <property type="protein sequence ID" value="KAL2714200.1"/>
    <property type="molecule type" value="Genomic_DNA"/>
</dbReference>